<dbReference type="EMBL" id="BBQY01000022">
    <property type="protein sequence ID" value="GBH31861.1"/>
    <property type="molecule type" value="Genomic_DNA"/>
</dbReference>
<keyword evidence="2" id="KW-0732">Signal</keyword>
<dbReference type="Proteomes" id="UP000290975">
    <property type="component" value="Unassembled WGS sequence"/>
</dbReference>
<evidence type="ECO:0000313" key="3">
    <source>
        <dbReference type="EMBL" id="GBH31861.1"/>
    </source>
</evidence>
<organism evidence="3 4">
    <name type="scientific">Sphingobium xenophagum</name>
    <dbReference type="NCBI Taxonomy" id="121428"/>
    <lineage>
        <taxon>Bacteria</taxon>
        <taxon>Pseudomonadati</taxon>
        <taxon>Pseudomonadota</taxon>
        <taxon>Alphaproteobacteria</taxon>
        <taxon>Sphingomonadales</taxon>
        <taxon>Sphingomonadaceae</taxon>
        <taxon>Sphingobium</taxon>
    </lineage>
</organism>
<gene>
    <name evidence="3" type="ORF">MBESOW_P3122</name>
</gene>
<dbReference type="AlphaFoldDB" id="A0A401J5C3"/>
<evidence type="ECO:0000256" key="2">
    <source>
        <dbReference type="SAM" id="SignalP"/>
    </source>
</evidence>
<feature type="signal peptide" evidence="2">
    <location>
        <begin position="1"/>
        <end position="25"/>
    </location>
</feature>
<comment type="caution">
    <text evidence="3">The sequence shown here is derived from an EMBL/GenBank/DDBJ whole genome shotgun (WGS) entry which is preliminary data.</text>
</comment>
<evidence type="ECO:0008006" key="5">
    <source>
        <dbReference type="Google" id="ProtNLM"/>
    </source>
</evidence>
<accession>A0A401J5C3</accession>
<evidence type="ECO:0000313" key="4">
    <source>
        <dbReference type="Proteomes" id="UP000290975"/>
    </source>
</evidence>
<feature type="compositionally biased region" description="Low complexity" evidence="1">
    <location>
        <begin position="81"/>
        <end position="101"/>
    </location>
</feature>
<feature type="region of interest" description="Disordered" evidence="1">
    <location>
        <begin position="26"/>
        <end position="45"/>
    </location>
</feature>
<keyword evidence="4" id="KW-1185">Reference proteome</keyword>
<reference evidence="3 4" key="1">
    <citation type="submission" date="2014-12" db="EMBL/GenBank/DDBJ databases">
        <title>Whole genome sequencing of Sphingobium xenophagum OW59.</title>
        <authorList>
            <person name="Ohta Y."/>
            <person name="Nishi S."/>
            <person name="Hatada Y."/>
        </authorList>
    </citation>
    <scope>NUCLEOTIDE SEQUENCE [LARGE SCALE GENOMIC DNA]</scope>
    <source>
        <strain evidence="3 4">OW59</strain>
    </source>
</reference>
<dbReference type="STRING" id="1192759.GCA_000277525_01077"/>
<evidence type="ECO:0000256" key="1">
    <source>
        <dbReference type="SAM" id="MobiDB-lite"/>
    </source>
</evidence>
<name>A0A401J5C3_SPHXE</name>
<feature type="compositionally biased region" description="Polar residues" evidence="1">
    <location>
        <begin position="66"/>
        <end position="76"/>
    </location>
</feature>
<sequence>MIIVRSFLTIAAAGFLLGSSSAALAQANPPATPAQGGAGNATDGAAGRGVRILQPETSPANIVTNGQQAAPANASQPVAPPAANAIAPAKQRPAAPAGTGPVPARAPVPVPAVLKSCDRPFAKPTLRFANPARFDRALKGALRRGKTVVVDIESPYPVANEAPAPLGAWLNEVEKSGGMVTVSPYCQKGRGLGGFLAKLFGGGPAEPYKAARAYDAVLHVDSVDQIVTQVEFAPRKASK</sequence>
<protein>
    <recommendedName>
        <fullName evidence="5">Rhodanese domain-containing protein</fullName>
    </recommendedName>
</protein>
<feature type="chain" id="PRO_5019072138" description="Rhodanese domain-containing protein" evidence="2">
    <location>
        <begin position="26"/>
        <end position="239"/>
    </location>
</feature>
<feature type="region of interest" description="Disordered" evidence="1">
    <location>
        <begin position="66"/>
        <end position="101"/>
    </location>
</feature>
<proteinExistence type="predicted"/>